<proteinExistence type="predicted"/>
<dbReference type="AlphaFoldDB" id="A0A6J1BE64"/>
<name>A0A6J1BE64_9ROSI</name>
<protein>
    <submittedName>
        <fullName evidence="3">Uncharacterized protein LOC110425893</fullName>
    </submittedName>
</protein>
<sequence>MFNKSREENERLADAEKKKLEKEAMKERAAEEDGAETDESNLSSQIQKQWSSSERSMFALQMTKADLKTMIFQSWGGALIQFHPFRGKTISRMLYGAAYSIGMACRSRYRVTICPAGALN</sequence>
<evidence type="ECO:0000313" key="3">
    <source>
        <dbReference type="RefSeq" id="XP_021296644.1"/>
    </source>
</evidence>
<gene>
    <name evidence="3" type="primary">LOC110425893</name>
</gene>
<evidence type="ECO:0000256" key="1">
    <source>
        <dbReference type="SAM" id="MobiDB-lite"/>
    </source>
</evidence>
<dbReference type="Proteomes" id="UP000504621">
    <property type="component" value="Unplaced"/>
</dbReference>
<keyword evidence="2" id="KW-1185">Reference proteome</keyword>
<dbReference type="GeneID" id="110425893"/>
<feature type="compositionally biased region" description="Basic and acidic residues" evidence="1">
    <location>
        <begin position="1"/>
        <end position="31"/>
    </location>
</feature>
<organism evidence="2 3">
    <name type="scientific">Herrania umbratica</name>
    <dbReference type="NCBI Taxonomy" id="108875"/>
    <lineage>
        <taxon>Eukaryota</taxon>
        <taxon>Viridiplantae</taxon>
        <taxon>Streptophyta</taxon>
        <taxon>Embryophyta</taxon>
        <taxon>Tracheophyta</taxon>
        <taxon>Spermatophyta</taxon>
        <taxon>Magnoliopsida</taxon>
        <taxon>eudicotyledons</taxon>
        <taxon>Gunneridae</taxon>
        <taxon>Pentapetalae</taxon>
        <taxon>rosids</taxon>
        <taxon>malvids</taxon>
        <taxon>Malvales</taxon>
        <taxon>Malvaceae</taxon>
        <taxon>Byttnerioideae</taxon>
        <taxon>Herrania</taxon>
    </lineage>
</organism>
<accession>A0A6J1BE64</accession>
<feature type="region of interest" description="Disordered" evidence="1">
    <location>
        <begin position="1"/>
        <end position="47"/>
    </location>
</feature>
<evidence type="ECO:0000313" key="2">
    <source>
        <dbReference type="Proteomes" id="UP000504621"/>
    </source>
</evidence>
<reference evidence="3" key="1">
    <citation type="submission" date="2025-08" db="UniProtKB">
        <authorList>
            <consortium name="RefSeq"/>
        </authorList>
    </citation>
    <scope>IDENTIFICATION</scope>
    <source>
        <tissue evidence="3">Leaf</tissue>
    </source>
</reference>
<dbReference type="RefSeq" id="XP_021296644.1">
    <property type="nucleotide sequence ID" value="XM_021440969.1"/>
</dbReference>